<comment type="similarity">
    <text evidence="1">Belongs to the bacterial ring-hydroxylating dioxygenase alpha subunit family.</text>
</comment>
<dbReference type="InterPro" id="IPR036922">
    <property type="entry name" value="Rieske_2Fe-2S_sf"/>
</dbReference>
<evidence type="ECO:0000256" key="6">
    <source>
        <dbReference type="ARBA" id="ARBA00023004"/>
    </source>
</evidence>
<dbReference type="Gene3D" id="3.90.380.10">
    <property type="entry name" value="Naphthalene 1,2-dioxygenase Alpha Subunit, Chain A, domain 1"/>
    <property type="match status" value="1"/>
</dbReference>
<proteinExistence type="inferred from homology"/>
<dbReference type="InterPro" id="IPR043264">
    <property type="entry name" value="AhdA1c-like_alpha_C"/>
</dbReference>
<evidence type="ECO:0000256" key="1">
    <source>
        <dbReference type="ARBA" id="ARBA00008751"/>
    </source>
</evidence>
<comment type="caution">
    <text evidence="10">The sequence shown here is derived from an EMBL/GenBank/DDBJ whole genome shotgun (WGS) entry which is preliminary data.</text>
</comment>
<dbReference type="GO" id="GO:0005506">
    <property type="term" value="F:iron ion binding"/>
    <property type="evidence" value="ECO:0007669"/>
    <property type="project" value="InterPro"/>
</dbReference>
<keyword evidence="5" id="KW-0560">Oxidoreductase</keyword>
<dbReference type="CDD" id="cd08880">
    <property type="entry name" value="RHO_alpha_C_ahdA1c-like"/>
    <property type="match status" value="1"/>
</dbReference>
<evidence type="ECO:0000256" key="5">
    <source>
        <dbReference type="ARBA" id="ARBA00023002"/>
    </source>
</evidence>
<dbReference type="PANTHER" id="PTHR43756:SF1">
    <property type="entry name" value="3-PHENYLPROPIONATE_CINNAMIC ACID DIOXYGENASE SUBUNIT ALPHA"/>
    <property type="match status" value="1"/>
</dbReference>
<dbReference type="GO" id="GO:0051213">
    <property type="term" value="F:dioxygenase activity"/>
    <property type="evidence" value="ECO:0007669"/>
    <property type="project" value="UniProtKB-KW"/>
</dbReference>
<accession>A0A4V2UZ11</accession>
<evidence type="ECO:0000256" key="7">
    <source>
        <dbReference type="ARBA" id="ARBA00023014"/>
    </source>
</evidence>
<dbReference type="Pfam" id="PF00848">
    <property type="entry name" value="Ring_hydroxyl_A"/>
    <property type="match status" value="1"/>
</dbReference>
<protein>
    <submittedName>
        <fullName evidence="10">Anthranilate 1,2-dioxygenase large subunit</fullName>
    </submittedName>
</protein>
<dbReference type="InterPro" id="IPR001663">
    <property type="entry name" value="Rng_hydr_dOase-A"/>
</dbReference>
<gene>
    <name evidence="10" type="ORF">EDC26_10346</name>
</gene>
<dbReference type="InterPro" id="IPR015879">
    <property type="entry name" value="Ring_hydroxy_dOase_asu_C_dom"/>
</dbReference>
<dbReference type="SUPFAM" id="SSF50022">
    <property type="entry name" value="ISP domain"/>
    <property type="match status" value="1"/>
</dbReference>
<dbReference type="PANTHER" id="PTHR43756">
    <property type="entry name" value="CHOLINE MONOOXYGENASE, CHLOROPLASTIC"/>
    <property type="match status" value="1"/>
</dbReference>
<dbReference type="EMBL" id="SMAJ01000003">
    <property type="protein sequence ID" value="TCT09428.1"/>
    <property type="molecule type" value="Genomic_DNA"/>
</dbReference>
<evidence type="ECO:0000313" key="10">
    <source>
        <dbReference type="EMBL" id="TCT09428.1"/>
    </source>
</evidence>
<organism evidence="10 11">
    <name type="scientific">Paralcaligenes ureilyticus</name>
    <dbReference type="NCBI Taxonomy" id="627131"/>
    <lineage>
        <taxon>Bacteria</taxon>
        <taxon>Pseudomonadati</taxon>
        <taxon>Pseudomonadota</taxon>
        <taxon>Betaproteobacteria</taxon>
        <taxon>Burkholderiales</taxon>
        <taxon>Alcaligenaceae</taxon>
        <taxon>Paralcaligenes</taxon>
    </lineage>
</organism>
<evidence type="ECO:0000256" key="4">
    <source>
        <dbReference type="ARBA" id="ARBA00022964"/>
    </source>
</evidence>
<dbReference type="InterPro" id="IPR017941">
    <property type="entry name" value="Rieske_2Fe-2S"/>
</dbReference>
<evidence type="ECO:0000256" key="2">
    <source>
        <dbReference type="ARBA" id="ARBA00022714"/>
    </source>
</evidence>
<name>A0A4V2UZ11_9BURK</name>
<evidence type="ECO:0000256" key="3">
    <source>
        <dbReference type="ARBA" id="ARBA00022723"/>
    </source>
</evidence>
<dbReference type="PROSITE" id="PS00570">
    <property type="entry name" value="RING_HYDROXYL_ALPHA"/>
    <property type="match status" value="1"/>
</dbReference>
<dbReference type="SUPFAM" id="SSF55961">
    <property type="entry name" value="Bet v1-like"/>
    <property type="match status" value="1"/>
</dbReference>
<dbReference type="AlphaFoldDB" id="A0A4V2UZ11"/>
<dbReference type="Proteomes" id="UP000295525">
    <property type="component" value="Unassembled WGS sequence"/>
</dbReference>
<evidence type="ECO:0000256" key="8">
    <source>
        <dbReference type="ARBA" id="ARBA00023027"/>
    </source>
</evidence>
<reference evidence="10 11" key="1">
    <citation type="submission" date="2019-03" db="EMBL/GenBank/DDBJ databases">
        <title>Genomic Encyclopedia of Type Strains, Phase IV (KMG-IV): sequencing the most valuable type-strain genomes for metagenomic binning, comparative biology and taxonomic classification.</title>
        <authorList>
            <person name="Goeker M."/>
        </authorList>
    </citation>
    <scope>NUCLEOTIDE SEQUENCE [LARGE SCALE GENOMIC DNA]</scope>
    <source>
        <strain evidence="10 11">DSM 24591</strain>
    </source>
</reference>
<keyword evidence="3" id="KW-0479">Metal-binding</keyword>
<evidence type="ECO:0000259" key="9">
    <source>
        <dbReference type="PROSITE" id="PS51296"/>
    </source>
</evidence>
<dbReference type="Gene3D" id="2.102.10.10">
    <property type="entry name" value="Rieske [2Fe-2S] iron-sulphur domain"/>
    <property type="match status" value="1"/>
</dbReference>
<dbReference type="GO" id="GO:0051537">
    <property type="term" value="F:2 iron, 2 sulfur cluster binding"/>
    <property type="evidence" value="ECO:0007669"/>
    <property type="project" value="UniProtKB-KW"/>
</dbReference>
<keyword evidence="7" id="KW-0411">Iron-sulfur</keyword>
<dbReference type="OrthoDB" id="9790995at2"/>
<evidence type="ECO:0000313" key="11">
    <source>
        <dbReference type="Proteomes" id="UP000295525"/>
    </source>
</evidence>
<keyword evidence="6" id="KW-0408">Iron</keyword>
<feature type="domain" description="Rieske" evidence="9">
    <location>
        <begin position="46"/>
        <end position="161"/>
    </location>
</feature>
<dbReference type="PROSITE" id="PS51296">
    <property type="entry name" value="RIESKE"/>
    <property type="match status" value="1"/>
</dbReference>
<keyword evidence="2" id="KW-0001">2Fe-2S</keyword>
<keyword evidence="4 10" id="KW-0223">Dioxygenase</keyword>
<dbReference type="PRINTS" id="PR00090">
    <property type="entry name" value="RNGDIOXGNASE"/>
</dbReference>
<keyword evidence="11" id="KW-1185">Reference proteome</keyword>
<keyword evidence="8" id="KW-0520">NAD</keyword>
<sequence>MGKSLGAEMSDRIWPKEGWTRVPFWVYTDPDVYQRELDLFFYGPSWNYVALDCEIPQIGSYKRSWIGERQVVVVRGEGGRVHVWENRCAHRGARLCWKNKGREESFTCPYHQWNFALDGTLQGVPLKRGVLKKGGMPADFDNVDHGLTPLRVHVEGGSIWASFRLDGPSFEEYSGSQVLANMRRLFSGRKLKLLGYSRQRIPSNWKLYFENLKDPYHATLLHSFLITFGLWRADTQSETLPEISGHSIMVSRNVGRKAGDANPELTRAKDSLLLHDVDTVTPRPEFEDGKVVAVTHFPSVIMHQQANTLGMRHVIPKGVDSFELAWTFFGYEDDDPAMARLRVRHANLYGPAGYVAMEDGEVLSESQNGAHHNDGHSAVVEMGGREIGKQDHMVTEVLIRAFYHHYRQAMGL</sequence>
<dbReference type="InterPro" id="IPR015881">
    <property type="entry name" value="ARHD_Rieske_2Fe_2S"/>
</dbReference>
<dbReference type="Pfam" id="PF00355">
    <property type="entry name" value="Rieske"/>
    <property type="match status" value="1"/>
</dbReference>